<dbReference type="AlphaFoldDB" id="A0A0A1UD21"/>
<sequence length="346" mass="39720">MNKPFNSWCRYFTECIDLLQVVDFKTQSNQNEFKGFLTRLMCQCGVMQASKESVDALEICISGYCRHALQIYKNTHFPISVLEQLRDTLLKVAETKEFLGDVMVNLICSIRLFMTTKNFEDPSNQIEFQLYVFNLRKCVDNISTFLRTLLLVDSQRKCLLQDILKLILMLNEEFSTMSQTWDTKALNSRLTTLENSFVNEVQKVLNFDDYYISKMLFFHKLVVILENVVSKKTGELRPLAAEKIVLELQCCLQQAVNANNVLFVFRPDRICFSSSGNTLLSKHVTSLVEACSEFVNVLKNATTKANESNNNDKKAEEVTPSVIDGVENDKEKTVDLTSQILMQINR</sequence>
<dbReference type="KEGG" id="eiv:EIN_131610"/>
<evidence type="ECO:0000313" key="1">
    <source>
        <dbReference type="EMBL" id="ELP94332.1"/>
    </source>
</evidence>
<dbReference type="RefSeq" id="XP_004261103.1">
    <property type="nucleotide sequence ID" value="XM_004261055.1"/>
</dbReference>
<gene>
    <name evidence="1" type="ORF">EIN_131610</name>
</gene>
<evidence type="ECO:0000313" key="2">
    <source>
        <dbReference type="Proteomes" id="UP000014680"/>
    </source>
</evidence>
<dbReference type="EMBL" id="KB206244">
    <property type="protein sequence ID" value="ELP94332.1"/>
    <property type="molecule type" value="Genomic_DNA"/>
</dbReference>
<protein>
    <submittedName>
        <fullName evidence="1">Uncharacterized protein</fullName>
    </submittedName>
</protein>
<dbReference type="VEuPathDB" id="AmoebaDB:EIN_131610"/>
<dbReference type="Proteomes" id="UP000014680">
    <property type="component" value="Unassembled WGS sequence"/>
</dbReference>
<name>A0A0A1UD21_ENTIV</name>
<organism evidence="1 2">
    <name type="scientific">Entamoeba invadens IP1</name>
    <dbReference type="NCBI Taxonomy" id="370355"/>
    <lineage>
        <taxon>Eukaryota</taxon>
        <taxon>Amoebozoa</taxon>
        <taxon>Evosea</taxon>
        <taxon>Archamoebae</taxon>
        <taxon>Mastigamoebida</taxon>
        <taxon>Entamoebidae</taxon>
        <taxon>Entamoeba</taxon>
    </lineage>
</organism>
<feature type="non-terminal residue" evidence="1">
    <location>
        <position position="1"/>
    </location>
</feature>
<keyword evidence="2" id="KW-1185">Reference proteome</keyword>
<proteinExistence type="predicted"/>
<accession>A0A0A1UD21</accession>
<reference evidence="1 2" key="1">
    <citation type="submission" date="2012-10" db="EMBL/GenBank/DDBJ databases">
        <authorList>
            <person name="Zafar N."/>
            <person name="Inman J."/>
            <person name="Hall N."/>
            <person name="Lorenzi H."/>
            <person name="Caler E."/>
        </authorList>
    </citation>
    <scope>NUCLEOTIDE SEQUENCE [LARGE SCALE GENOMIC DNA]</scope>
    <source>
        <strain evidence="1 2">IP1</strain>
    </source>
</reference>
<feature type="non-terminal residue" evidence="1">
    <location>
        <position position="346"/>
    </location>
</feature>
<dbReference type="GeneID" id="14893302"/>